<evidence type="ECO:0000313" key="3">
    <source>
        <dbReference type="Proteomes" id="UP000887116"/>
    </source>
</evidence>
<feature type="transmembrane region" description="Helical" evidence="1">
    <location>
        <begin position="40"/>
        <end position="60"/>
    </location>
</feature>
<comment type="caution">
    <text evidence="2">The sequence shown here is derived from an EMBL/GenBank/DDBJ whole genome shotgun (WGS) entry which is preliminary data.</text>
</comment>
<protein>
    <submittedName>
        <fullName evidence="2">Uncharacterized protein</fullName>
    </submittedName>
</protein>
<evidence type="ECO:0000256" key="1">
    <source>
        <dbReference type="SAM" id="Phobius"/>
    </source>
</evidence>
<proteinExistence type="predicted"/>
<keyword evidence="1" id="KW-1133">Transmembrane helix</keyword>
<gene>
    <name evidence="2" type="ORF">TNCT_137701</name>
</gene>
<reference evidence="2" key="1">
    <citation type="submission" date="2020-07" db="EMBL/GenBank/DDBJ databases">
        <title>Multicomponent nature underlies the extraordinary mechanical properties of spider dragline silk.</title>
        <authorList>
            <person name="Kono N."/>
            <person name="Nakamura H."/>
            <person name="Mori M."/>
            <person name="Yoshida Y."/>
            <person name="Ohtoshi R."/>
            <person name="Malay A.D."/>
            <person name="Moran D.A.P."/>
            <person name="Tomita M."/>
            <person name="Numata K."/>
            <person name="Arakawa K."/>
        </authorList>
    </citation>
    <scope>NUCLEOTIDE SEQUENCE</scope>
</reference>
<name>A0A8X6LHJ9_TRICU</name>
<dbReference type="OrthoDB" id="10333887at2759"/>
<keyword evidence="3" id="KW-1185">Reference proteome</keyword>
<keyword evidence="1" id="KW-0812">Transmembrane</keyword>
<dbReference type="Proteomes" id="UP000887116">
    <property type="component" value="Unassembled WGS sequence"/>
</dbReference>
<sequence>MSVVQFISMTNDEPTVSKDSFLKRAKDGAGAKYESGAAPFLWPSPFVVLFLRGVIFLPNISRRKRIYLSRPIPSSFPLCSYEVMKEKVTRVFLLGFCGFGGGEDTVVGIRGWLLLSEWRFL</sequence>
<dbReference type="AlphaFoldDB" id="A0A8X6LHJ9"/>
<organism evidence="2 3">
    <name type="scientific">Trichonephila clavata</name>
    <name type="common">Joro spider</name>
    <name type="synonym">Nephila clavata</name>
    <dbReference type="NCBI Taxonomy" id="2740835"/>
    <lineage>
        <taxon>Eukaryota</taxon>
        <taxon>Metazoa</taxon>
        <taxon>Ecdysozoa</taxon>
        <taxon>Arthropoda</taxon>
        <taxon>Chelicerata</taxon>
        <taxon>Arachnida</taxon>
        <taxon>Araneae</taxon>
        <taxon>Araneomorphae</taxon>
        <taxon>Entelegynae</taxon>
        <taxon>Araneoidea</taxon>
        <taxon>Nephilidae</taxon>
        <taxon>Trichonephila</taxon>
    </lineage>
</organism>
<evidence type="ECO:0000313" key="2">
    <source>
        <dbReference type="EMBL" id="GFR10090.1"/>
    </source>
</evidence>
<dbReference type="EMBL" id="BMAO01016642">
    <property type="protein sequence ID" value="GFR10090.1"/>
    <property type="molecule type" value="Genomic_DNA"/>
</dbReference>
<keyword evidence="1" id="KW-0472">Membrane</keyword>
<accession>A0A8X6LHJ9</accession>